<dbReference type="InterPro" id="IPR018673">
    <property type="entry name" value="DUF2141"/>
</dbReference>
<dbReference type="Pfam" id="PF09912">
    <property type="entry name" value="DUF2141"/>
    <property type="match status" value="1"/>
</dbReference>
<reference evidence="2" key="1">
    <citation type="journal article" date="2019" name="Int. J. Syst. Evol. Microbiol.">
        <title>The Global Catalogue of Microorganisms (GCM) 10K type strain sequencing project: providing services to taxonomists for standard genome sequencing and annotation.</title>
        <authorList>
            <consortium name="The Broad Institute Genomics Platform"/>
            <consortium name="The Broad Institute Genome Sequencing Center for Infectious Disease"/>
            <person name="Wu L."/>
            <person name="Ma J."/>
        </authorList>
    </citation>
    <scope>NUCLEOTIDE SEQUENCE [LARGE SCALE GENOMIC DNA]</scope>
    <source>
        <strain evidence="2">CGMCC 1.15407</strain>
    </source>
</reference>
<dbReference type="Proteomes" id="UP000647339">
    <property type="component" value="Unassembled WGS sequence"/>
</dbReference>
<protein>
    <recommendedName>
        <fullName evidence="3">DUF2141 domain-containing protein</fullName>
    </recommendedName>
</protein>
<organism evidence="1 2">
    <name type="scientific">Echinicola rosea</name>
    <dbReference type="NCBI Taxonomy" id="1807691"/>
    <lineage>
        <taxon>Bacteria</taxon>
        <taxon>Pseudomonadati</taxon>
        <taxon>Bacteroidota</taxon>
        <taxon>Cytophagia</taxon>
        <taxon>Cytophagales</taxon>
        <taxon>Cyclobacteriaceae</taxon>
        <taxon>Echinicola</taxon>
    </lineage>
</organism>
<evidence type="ECO:0000313" key="2">
    <source>
        <dbReference type="Proteomes" id="UP000647339"/>
    </source>
</evidence>
<evidence type="ECO:0008006" key="3">
    <source>
        <dbReference type="Google" id="ProtNLM"/>
    </source>
</evidence>
<name>A0ABQ1V4U1_9BACT</name>
<proteinExistence type="predicted"/>
<dbReference type="EMBL" id="BMIU01000012">
    <property type="protein sequence ID" value="GGF36655.1"/>
    <property type="molecule type" value="Genomic_DNA"/>
</dbReference>
<gene>
    <name evidence="1" type="ORF">GCM10011339_26520</name>
</gene>
<comment type="caution">
    <text evidence="1">The sequence shown here is derived from an EMBL/GenBank/DDBJ whole genome shotgun (WGS) entry which is preliminary data.</text>
</comment>
<sequence length="141" mass="15662">MSLLYLILMYLVRPVPDEYSHAVITIDNVDLSLGGNIKIQVFDELTVVNSEGMAPILEKTITANVEDLPVRLDQLPIGEYMIAVLHDSNGNGKLDYSIFGVPKEGYAFSGQFSCSLKSAGPKLHMIHLTEGLQHIRMHLCY</sequence>
<dbReference type="RefSeq" id="WP_222840289.1">
    <property type="nucleotide sequence ID" value="NZ_BMIU01000012.1"/>
</dbReference>
<evidence type="ECO:0000313" key="1">
    <source>
        <dbReference type="EMBL" id="GGF36655.1"/>
    </source>
</evidence>
<keyword evidence="2" id="KW-1185">Reference proteome</keyword>
<accession>A0ABQ1V4U1</accession>